<feature type="domain" description="Crassvirus muzzle protein N-terminal region" evidence="1">
    <location>
        <begin position="2"/>
        <end position="38"/>
    </location>
</feature>
<organism evidence="2">
    <name type="scientific">Podoviridae sp. ctsNK10</name>
    <dbReference type="NCBI Taxonomy" id="2826582"/>
    <lineage>
        <taxon>Viruses</taxon>
        <taxon>Duplodnaviria</taxon>
        <taxon>Heunggongvirae</taxon>
        <taxon>Uroviricota</taxon>
        <taxon>Caudoviricetes</taxon>
    </lineage>
</organism>
<proteinExistence type="predicted"/>
<sequence>MIKSLRRNEIYRYGIVLYDKYCQASPVKWIADIRTPNVTEEGF</sequence>
<name>A0A8S5NM08_9CAUD</name>
<accession>A0A8S5NM08</accession>
<dbReference type="EMBL" id="BK015191">
    <property type="protein sequence ID" value="DAD95115.1"/>
    <property type="molecule type" value="Genomic_DNA"/>
</dbReference>
<reference evidence="2" key="1">
    <citation type="journal article" date="2021" name="Proc. Natl. Acad. Sci. U.S.A.">
        <title>A Catalog of Tens of Thousands of Viruses from Human Metagenomes Reveals Hidden Associations with Chronic Diseases.</title>
        <authorList>
            <person name="Tisza M.J."/>
            <person name="Buck C.B."/>
        </authorList>
    </citation>
    <scope>NUCLEOTIDE SEQUENCE</scope>
    <source>
        <strain evidence="2">CtsNK10</strain>
    </source>
</reference>
<dbReference type="Pfam" id="PF25731">
    <property type="entry name" value="crAss_MUZ"/>
    <property type="match status" value="1"/>
</dbReference>
<evidence type="ECO:0000313" key="2">
    <source>
        <dbReference type="EMBL" id="DAD95115.1"/>
    </source>
</evidence>
<protein>
    <submittedName>
        <fullName evidence="2">Stabilization protein</fullName>
    </submittedName>
</protein>
<evidence type="ECO:0000259" key="1">
    <source>
        <dbReference type="Pfam" id="PF25731"/>
    </source>
</evidence>
<dbReference type="InterPro" id="IPR057889">
    <property type="entry name" value="crAss_MUZ_N"/>
</dbReference>